<dbReference type="HAMAP" id="MF_00373">
    <property type="entry name" value="Ribosomal_bL28"/>
    <property type="match status" value="1"/>
</dbReference>
<dbReference type="AlphaFoldDB" id="H7EMY7"/>
<keyword evidence="3 5" id="KW-0687">Ribonucleoprotein</keyword>
<dbReference type="GO" id="GO:1990904">
    <property type="term" value="C:ribonucleoprotein complex"/>
    <property type="evidence" value="ECO:0007669"/>
    <property type="project" value="UniProtKB-KW"/>
</dbReference>
<dbReference type="SUPFAM" id="SSF143800">
    <property type="entry name" value="L28p-like"/>
    <property type="match status" value="1"/>
</dbReference>
<dbReference type="PANTHER" id="PTHR39080">
    <property type="entry name" value="50S RIBOSOMAL PROTEIN L28"/>
    <property type="match status" value="1"/>
</dbReference>
<keyword evidence="2 5" id="KW-0689">Ribosomal protein</keyword>
<accession>H7EMY7</accession>
<dbReference type="GO" id="GO:0006412">
    <property type="term" value="P:translation"/>
    <property type="evidence" value="ECO:0007669"/>
    <property type="project" value="UniProtKB-UniRule"/>
</dbReference>
<evidence type="ECO:0000256" key="3">
    <source>
        <dbReference type="ARBA" id="ARBA00023274"/>
    </source>
</evidence>
<dbReference type="InterPro" id="IPR034704">
    <property type="entry name" value="Ribosomal_bL28/bL31-like_sf"/>
</dbReference>
<proteinExistence type="inferred from homology"/>
<dbReference type="GO" id="GO:0005840">
    <property type="term" value="C:ribosome"/>
    <property type="evidence" value="ECO:0007669"/>
    <property type="project" value="UniProtKB-KW"/>
</dbReference>
<name>H7EMY7_9SPIR</name>
<evidence type="ECO:0000313" key="6">
    <source>
        <dbReference type="EMBL" id="EIC01051.1"/>
    </source>
</evidence>
<dbReference type="PANTHER" id="PTHR39080:SF1">
    <property type="entry name" value="LARGE RIBOSOMAL SUBUNIT PROTEIN BL28A"/>
    <property type="match status" value="1"/>
</dbReference>
<dbReference type="STRING" id="907348.TresaDRAFT_0876"/>
<evidence type="ECO:0000313" key="7">
    <source>
        <dbReference type="Proteomes" id="UP000003571"/>
    </source>
</evidence>
<organism evidence="6 7">
    <name type="scientific">Treponema saccharophilum DSM 2985</name>
    <dbReference type="NCBI Taxonomy" id="907348"/>
    <lineage>
        <taxon>Bacteria</taxon>
        <taxon>Pseudomonadati</taxon>
        <taxon>Spirochaetota</taxon>
        <taxon>Spirochaetia</taxon>
        <taxon>Spirochaetales</taxon>
        <taxon>Treponemataceae</taxon>
        <taxon>Treponema</taxon>
    </lineage>
</organism>
<dbReference type="InterPro" id="IPR050096">
    <property type="entry name" value="Bacterial_rp_bL28"/>
</dbReference>
<dbReference type="OrthoDB" id="9805609at2"/>
<dbReference type="InterPro" id="IPR026569">
    <property type="entry name" value="Ribosomal_bL28"/>
</dbReference>
<evidence type="ECO:0000256" key="2">
    <source>
        <dbReference type="ARBA" id="ARBA00022980"/>
    </source>
</evidence>
<dbReference type="InterPro" id="IPR001383">
    <property type="entry name" value="Ribosomal_bL28_bact-type"/>
</dbReference>
<reference evidence="6 7" key="1">
    <citation type="submission" date="2011-09" db="EMBL/GenBank/DDBJ databases">
        <title>The draft genome of Treponema saccharophilum DSM 2985.</title>
        <authorList>
            <consortium name="US DOE Joint Genome Institute (JGI-PGF)"/>
            <person name="Lucas S."/>
            <person name="Copeland A."/>
            <person name="Lapidus A."/>
            <person name="Glavina del Rio T."/>
            <person name="Dalin E."/>
            <person name="Tice H."/>
            <person name="Bruce D."/>
            <person name="Goodwin L."/>
            <person name="Pitluck S."/>
            <person name="Peters L."/>
            <person name="Kyrpides N."/>
            <person name="Mavromatis K."/>
            <person name="Ivanova N."/>
            <person name="Markowitz V."/>
            <person name="Cheng J.-F."/>
            <person name="Hugenholtz P."/>
            <person name="Woyke T."/>
            <person name="Wu D."/>
            <person name="Gronow S."/>
            <person name="Wellnitz S."/>
            <person name="Brambilla E."/>
            <person name="Klenk H.-P."/>
            <person name="Eisen J.A."/>
        </authorList>
    </citation>
    <scope>NUCLEOTIDE SEQUENCE [LARGE SCALE GENOMIC DNA]</scope>
    <source>
        <strain evidence="6 7">DSM 2985</strain>
    </source>
</reference>
<evidence type="ECO:0000256" key="1">
    <source>
        <dbReference type="ARBA" id="ARBA00008760"/>
    </source>
</evidence>
<gene>
    <name evidence="5" type="primary">rpmB</name>
    <name evidence="6" type="ORF">TresaDRAFT_0876</name>
</gene>
<dbReference type="Gene3D" id="2.30.170.40">
    <property type="entry name" value="Ribosomal protein L28/L24"/>
    <property type="match status" value="1"/>
</dbReference>
<sequence>MSRICDCCGKGQQTGNKVSKSYNHTRRIWRPNLLKIKVQDELGTTRTYTVCTRCLRTADKTGIFTKKVQVVPANAGAKAAN</sequence>
<dbReference type="EMBL" id="AGRW01000052">
    <property type="protein sequence ID" value="EIC01051.1"/>
    <property type="molecule type" value="Genomic_DNA"/>
</dbReference>
<evidence type="ECO:0000256" key="5">
    <source>
        <dbReference type="HAMAP-Rule" id="MF_00373"/>
    </source>
</evidence>
<dbReference type="PATRIC" id="fig|907348.3.peg.2293"/>
<dbReference type="NCBIfam" id="TIGR00009">
    <property type="entry name" value="L28"/>
    <property type="match status" value="1"/>
</dbReference>
<comment type="caution">
    <text evidence="6">The sequence shown here is derived from an EMBL/GenBank/DDBJ whole genome shotgun (WGS) entry which is preliminary data.</text>
</comment>
<dbReference type="Pfam" id="PF00830">
    <property type="entry name" value="Ribosomal_L28"/>
    <property type="match status" value="1"/>
</dbReference>
<dbReference type="GO" id="GO:0003735">
    <property type="term" value="F:structural constituent of ribosome"/>
    <property type="evidence" value="ECO:0007669"/>
    <property type="project" value="InterPro"/>
</dbReference>
<dbReference type="InterPro" id="IPR037147">
    <property type="entry name" value="Ribosomal_bL28_sf"/>
</dbReference>
<evidence type="ECO:0000256" key="4">
    <source>
        <dbReference type="ARBA" id="ARBA00035174"/>
    </source>
</evidence>
<keyword evidence="7" id="KW-1185">Reference proteome</keyword>
<dbReference type="eggNOG" id="COG0227">
    <property type="taxonomic scope" value="Bacteria"/>
</dbReference>
<protein>
    <recommendedName>
        <fullName evidence="4 5">Large ribosomal subunit protein bL28</fullName>
    </recommendedName>
</protein>
<comment type="similarity">
    <text evidence="1 5">Belongs to the bacterial ribosomal protein bL28 family.</text>
</comment>
<dbReference type="RefSeq" id="WP_002705786.1">
    <property type="nucleotide sequence ID" value="NZ_AGRW01000052.1"/>
</dbReference>
<dbReference type="Proteomes" id="UP000003571">
    <property type="component" value="Unassembled WGS sequence"/>
</dbReference>